<comment type="caution">
    <text evidence="2">The sequence shown here is derived from an EMBL/GenBank/DDBJ whole genome shotgun (WGS) entry which is preliminary data.</text>
</comment>
<feature type="compositionally biased region" description="Low complexity" evidence="1">
    <location>
        <begin position="123"/>
        <end position="135"/>
    </location>
</feature>
<organism evidence="2 3">
    <name type="scientific">Phytophthora fragariaefolia</name>
    <dbReference type="NCBI Taxonomy" id="1490495"/>
    <lineage>
        <taxon>Eukaryota</taxon>
        <taxon>Sar</taxon>
        <taxon>Stramenopiles</taxon>
        <taxon>Oomycota</taxon>
        <taxon>Peronosporomycetes</taxon>
        <taxon>Peronosporales</taxon>
        <taxon>Peronosporaceae</taxon>
        <taxon>Phytophthora</taxon>
    </lineage>
</organism>
<accession>A0A9W7D6K2</accession>
<protein>
    <submittedName>
        <fullName evidence="2">Unnamed protein product</fullName>
    </submittedName>
</protein>
<sequence>MYLQACTPILESPPGARASMPKSTTKGKKAQQAVEAPPKVRASRMNKSLPKKTSSTTETAPSAKPTRRSKASKRTVVHLPGPYVEAATCESGTDTPNRDLTAGDEDSEPYTAAPRVPKPNEDPVAVAKPAASKPAPTEEGPTPSSNDTSDARKAVDVLTGRNSHEPSVSATVPTPVEVPKGQSSPPEDGPGPMGYEESEPDQNREQGGVPDPTSSPQRTEQQRDQASVIPVHDGTLIAPRDLWAEAPALPKVFAILVEHPIPQCEQLFAGPRG</sequence>
<feature type="compositionally biased region" description="Polar residues" evidence="1">
    <location>
        <begin position="51"/>
        <end position="60"/>
    </location>
</feature>
<evidence type="ECO:0000256" key="1">
    <source>
        <dbReference type="SAM" id="MobiDB-lite"/>
    </source>
</evidence>
<proteinExistence type="predicted"/>
<evidence type="ECO:0000313" key="2">
    <source>
        <dbReference type="EMBL" id="GMF54264.1"/>
    </source>
</evidence>
<name>A0A9W7D6K2_9STRA</name>
<dbReference type="Proteomes" id="UP001165121">
    <property type="component" value="Unassembled WGS sequence"/>
</dbReference>
<feature type="compositionally biased region" description="Basic residues" evidence="1">
    <location>
        <begin position="65"/>
        <end position="76"/>
    </location>
</feature>
<keyword evidence="3" id="KW-1185">Reference proteome</keyword>
<dbReference type="AlphaFoldDB" id="A0A9W7D6K2"/>
<feature type="region of interest" description="Disordered" evidence="1">
    <location>
        <begin position="1"/>
        <end position="232"/>
    </location>
</feature>
<gene>
    <name evidence="2" type="ORF">Pfra01_002260300</name>
</gene>
<reference evidence="2" key="1">
    <citation type="submission" date="2023-04" db="EMBL/GenBank/DDBJ databases">
        <title>Phytophthora fragariaefolia NBRC 109709.</title>
        <authorList>
            <person name="Ichikawa N."/>
            <person name="Sato H."/>
            <person name="Tonouchi N."/>
        </authorList>
    </citation>
    <scope>NUCLEOTIDE SEQUENCE</scope>
    <source>
        <strain evidence="2">NBRC 109709</strain>
    </source>
</reference>
<dbReference type="EMBL" id="BSXT01003468">
    <property type="protein sequence ID" value="GMF54264.1"/>
    <property type="molecule type" value="Genomic_DNA"/>
</dbReference>
<evidence type="ECO:0000313" key="3">
    <source>
        <dbReference type="Proteomes" id="UP001165121"/>
    </source>
</evidence>